<dbReference type="InterPro" id="IPR043519">
    <property type="entry name" value="NT_sf"/>
</dbReference>
<proteinExistence type="predicted"/>
<name>A0ABW8TEW0_9CLOT</name>
<evidence type="ECO:0000313" key="1">
    <source>
        <dbReference type="EMBL" id="MFL0251046.1"/>
    </source>
</evidence>
<dbReference type="InterPro" id="IPR019646">
    <property type="entry name" value="Aminoglyc_AdlTrfase"/>
</dbReference>
<dbReference type="RefSeq" id="WP_406787702.1">
    <property type="nucleotide sequence ID" value="NZ_JBJIAA010000008.1"/>
</dbReference>
<sequence length="233" mass="27110">MLITFEEKCDDIIFRVSKFHEKYEKILKMCFYEADGESYIKKFSKDIKNIDKIKANYKKSAEKMFSQLGYFEPIPWEDALLEFVKRLNGKGVDWWLTGSCAACIRGIPLNPHDVDIMIDSKYVSEISGIFSDCLVEPIVDTKGWVTKDFGVIFCHARIDIASDPSECLDEPEPSDSGPYAKQHLERIKWKGYEIKVPPLNLQLSVNKRRERMDRVKLIEEYINKNIAVHEKIM</sequence>
<organism evidence="1 2">
    <name type="scientific">Clostridium neuense</name>
    <dbReference type="NCBI Taxonomy" id="1728934"/>
    <lineage>
        <taxon>Bacteria</taxon>
        <taxon>Bacillati</taxon>
        <taxon>Bacillota</taxon>
        <taxon>Clostridia</taxon>
        <taxon>Eubacteriales</taxon>
        <taxon>Clostridiaceae</taxon>
        <taxon>Clostridium</taxon>
    </lineage>
</organism>
<dbReference type="Pfam" id="PF10706">
    <property type="entry name" value="Aminoglyc_resit"/>
    <property type="match status" value="1"/>
</dbReference>
<dbReference type="Proteomes" id="UP001623592">
    <property type="component" value="Unassembled WGS sequence"/>
</dbReference>
<dbReference type="SUPFAM" id="SSF81301">
    <property type="entry name" value="Nucleotidyltransferase"/>
    <property type="match status" value="1"/>
</dbReference>
<keyword evidence="2" id="KW-1185">Reference proteome</keyword>
<accession>A0ABW8TEW0</accession>
<protein>
    <submittedName>
        <fullName evidence="1">Nucleotidyltransferase domain-containing protein</fullName>
    </submittedName>
</protein>
<dbReference type="Gene3D" id="3.30.460.40">
    <property type="match status" value="1"/>
</dbReference>
<evidence type="ECO:0000313" key="2">
    <source>
        <dbReference type="Proteomes" id="UP001623592"/>
    </source>
</evidence>
<comment type="caution">
    <text evidence="1">The sequence shown here is derived from an EMBL/GenBank/DDBJ whole genome shotgun (WGS) entry which is preliminary data.</text>
</comment>
<reference evidence="1 2" key="1">
    <citation type="submission" date="2024-11" db="EMBL/GenBank/DDBJ databases">
        <authorList>
            <person name="Heng Y.C."/>
            <person name="Lim A.C.H."/>
            <person name="Lee J.K.Y."/>
            <person name="Kittelmann S."/>
        </authorList>
    </citation>
    <scope>NUCLEOTIDE SEQUENCE [LARGE SCALE GENOMIC DNA]</scope>
    <source>
        <strain evidence="1 2">WILCCON 0114</strain>
    </source>
</reference>
<dbReference type="EMBL" id="JBJIAA010000008">
    <property type="protein sequence ID" value="MFL0251046.1"/>
    <property type="molecule type" value="Genomic_DNA"/>
</dbReference>
<gene>
    <name evidence="1" type="ORF">ACJDT4_11485</name>
</gene>